<keyword evidence="2" id="KW-0131">Cell cycle</keyword>
<protein>
    <submittedName>
        <fullName evidence="2">Cell division protein FtsK</fullName>
    </submittedName>
</protein>
<name>A0ABV6QXB9_9ACTN</name>
<evidence type="ECO:0000313" key="2">
    <source>
        <dbReference type="EMBL" id="MFC0629291.1"/>
    </source>
</evidence>
<dbReference type="EMBL" id="JBHLTC010000049">
    <property type="protein sequence ID" value="MFC0629291.1"/>
    <property type="molecule type" value="Genomic_DNA"/>
</dbReference>
<feature type="region of interest" description="Disordered" evidence="1">
    <location>
        <begin position="34"/>
        <end position="57"/>
    </location>
</feature>
<dbReference type="InterPro" id="IPR006311">
    <property type="entry name" value="TAT_signal"/>
</dbReference>
<keyword evidence="3" id="KW-1185">Reference proteome</keyword>
<comment type="caution">
    <text evidence="2">The sequence shown here is derived from an EMBL/GenBank/DDBJ whole genome shotgun (WGS) entry which is preliminary data.</text>
</comment>
<dbReference type="Proteomes" id="UP001589890">
    <property type="component" value="Unassembled WGS sequence"/>
</dbReference>
<dbReference type="RefSeq" id="WP_380057117.1">
    <property type="nucleotide sequence ID" value="NZ_JBHLTC010000049.1"/>
</dbReference>
<accession>A0ABV6QXB9</accession>
<evidence type="ECO:0000256" key="1">
    <source>
        <dbReference type="SAM" id="MobiDB-lite"/>
    </source>
</evidence>
<sequence length="193" mass="19008">MPTTSSDHPARPLSRRTALGGAALAAGTALLVAACDDSPEPPGGGQPGGKGRNQPTTAALDPAVAAAVSTITGHLTQLSARYAAVIKRHPALASKLAFATKNHATQLAKLKAMNAPAPSATTAPKPPGIPATPAAAIKDLATREQALAVAHATTAAGLTGEPARLIASIAAGETQLALALGPLAAQPKAKADR</sequence>
<gene>
    <name evidence="2" type="ORF">ACFFGN_34820</name>
</gene>
<evidence type="ECO:0000313" key="3">
    <source>
        <dbReference type="Proteomes" id="UP001589890"/>
    </source>
</evidence>
<dbReference type="GO" id="GO:0051301">
    <property type="term" value="P:cell division"/>
    <property type="evidence" value="ECO:0007669"/>
    <property type="project" value="UniProtKB-KW"/>
</dbReference>
<dbReference type="PROSITE" id="PS51318">
    <property type="entry name" value="TAT"/>
    <property type="match status" value="1"/>
</dbReference>
<organism evidence="2 3">
    <name type="scientific">Kribbella deserti</name>
    <dbReference type="NCBI Taxonomy" id="1926257"/>
    <lineage>
        <taxon>Bacteria</taxon>
        <taxon>Bacillati</taxon>
        <taxon>Actinomycetota</taxon>
        <taxon>Actinomycetes</taxon>
        <taxon>Propionibacteriales</taxon>
        <taxon>Kribbellaceae</taxon>
        <taxon>Kribbella</taxon>
    </lineage>
</organism>
<reference evidence="2 3" key="1">
    <citation type="submission" date="2024-09" db="EMBL/GenBank/DDBJ databases">
        <authorList>
            <person name="Sun Q."/>
            <person name="Mori K."/>
        </authorList>
    </citation>
    <scope>NUCLEOTIDE SEQUENCE [LARGE SCALE GENOMIC DNA]</scope>
    <source>
        <strain evidence="2 3">CGMCC 1.15906</strain>
    </source>
</reference>
<proteinExistence type="predicted"/>
<keyword evidence="2" id="KW-0132">Cell division</keyword>